<dbReference type="Proteomes" id="UP000051256">
    <property type="component" value="Unassembled WGS sequence"/>
</dbReference>
<keyword evidence="5 6" id="KW-0949">S-adenosyl-L-methionine</keyword>
<dbReference type="InterPro" id="IPR050078">
    <property type="entry name" value="Ribosomal_L11_MeTrfase_PrmA"/>
</dbReference>
<evidence type="ECO:0000256" key="3">
    <source>
        <dbReference type="ARBA" id="ARBA00022603"/>
    </source>
</evidence>
<dbReference type="STRING" id="1423802.FC56_GL000486"/>
<dbReference type="Pfam" id="PF06325">
    <property type="entry name" value="PrmA"/>
    <property type="match status" value="1"/>
</dbReference>
<gene>
    <name evidence="6" type="primary">prmA</name>
    <name evidence="7" type="ORF">FC56_GL000486</name>
</gene>
<keyword evidence="3 6" id="KW-0489">Methyltransferase</keyword>
<dbReference type="SUPFAM" id="SSF53335">
    <property type="entry name" value="S-adenosyl-L-methionine-dependent methyltransferases"/>
    <property type="match status" value="1"/>
</dbReference>
<evidence type="ECO:0000256" key="6">
    <source>
        <dbReference type="HAMAP-Rule" id="MF_00735"/>
    </source>
</evidence>
<evidence type="ECO:0000256" key="1">
    <source>
        <dbReference type="ARBA" id="ARBA00009741"/>
    </source>
</evidence>
<dbReference type="HAMAP" id="MF_00735">
    <property type="entry name" value="Methyltr_PrmA"/>
    <property type="match status" value="1"/>
</dbReference>
<keyword evidence="7" id="KW-0687">Ribonucleoprotein</keyword>
<dbReference type="RefSeq" id="WP_056978281.1">
    <property type="nucleotide sequence ID" value="NZ_AYZR01000008.1"/>
</dbReference>
<keyword evidence="8" id="KW-1185">Reference proteome</keyword>
<feature type="binding site" evidence="6">
    <location>
        <position position="186"/>
    </location>
    <ligand>
        <name>S-adenosyl-L-methionine</name>
        <dbReference type="ChEBI" id="CHEBI:59789"/>
    </ligand>
</feature>
<dbReference type="NCBIfam" id="TIGR00406">
    <property type="entry name" value="prmA"/>
    <property type="match status" value="1"/>
</dbReference>
<feature type="binding site" evidence="6">
    <location>
        <position position="165"/>
    </location>
    <ligand>
        <name>S-adenosyl-L-methionine</name>
        <dbReference type="ChEBI" id="CHEBI:59789"/>
    </ligand>
</feature>
<proteinExistence type="inferred from homology"/>
<dbReference type="GO" id="GO:0016279">
    <property type="term" value="F:protein-lysine N-methyltransferase activity"/>
    <property type="evidence" value="ECO:0007669"/>
    <property type="project" value="RHEA"/>
</dbReference>
<feature type="binding site" evidence="6">
    <location>
        <position position="208"/>
    </location>
    <ligand>
        <name>S-adenosyl-L-methionine</name>
        <dbReference type="ChEBI" id="CHEBI:59789"/>
    </ligand>
</feature>
<reference evidence="7 8" key="1">
    <citation type="journal article" date="2015" name="Genome Announc.">
        <title>Expanding the biotechnology potential of lactobacilli through comparative genomics of 213 strains and associated genera.</title>
        <authorList>
            <person name="Sun Z."/>
            <person name="Harris H.M."/>
            <person name="McCann A."/>
            <person name="Guo C."/>
            <person name="Argimon S."/>
            <person name="Zhang W."/>
            <person name="Yang X."/>
            <person name="Jeffery I.B."/>
            <person name="Cooney J.C."/>
            <person name="Kagawa T.F."/>
            <person name="Liu W."/>
            <person name="Song Y."/>
            <person name="Salvetti E."/>
            <person name="Wrobel A."/>
            <person name="Rasinkangas P."/>
            <person name="Parkhill J."/>
            <person name="Rea M.C."/>
            <person name="O'Sullivan O."/>
            <person name="Ritari J."/>
            <person name="Douillard F.P."/>
            <person name="Paul Ross R."/>
            <person name="Yang R."/>
            <person name="Briner A.E."/>
            <person name="Felis G.E."/>
            <person name="de Vos W.M."/>
            <person name="Barrangou R."/>
            <person name="Klaenhammer T.R."/>
            <person name="Caufield P.W."/>
            <person name="Cui Y."/>
            <person name="Zhang H."/>
            <person name="O'Toole P.W."/>
        </authorList>
    </citation>
    <scope>NUCLEOTIDE SEQUENCE [LARGE SCALE GENOMIC DNA]</scope>
    <source>
        <strain evidence="7 8">DSM 24302</strain>
    </source>
</reference>
<comment type="function">
    <text evidence="6">Methylates ribosomal protein L11.</text>
</comment>
<keyword evidence="2 6" id="KW-0963">Cytoplasm</keyword>
<evidence type="ECO:0000256" key="2">
    <source>
        <dbReference type="ARBA" id="ARBA00022490"/>
    </source>
</evidence>
<dbReference type="AlphaFoldDB" id="A0A0R2CQ46"/>
<evidence type="ECO:0000256" key="5">
    <source>
        <dbReference type="ARBA" id="ARBA00022691"/>
    </source>
</evidence>
<protein>
    <recommendedName>
        <fullName evidence="6">Ribosomal protein L11 methyltransferase</fullName>
        <shortName evidence="6">L11 Mtase</shortName>
        <ecNumber evidence="6">2.1.1.-</ecNumber>
    </recommendedName>
</protein>
<comment type="caution">
    <text evidence="7">The sequence shown here is derived from an EMBL/GenBank/DDBJ whole genome shotgun (WGS) entry which is preliminary data.</text>
</comment>
<evidence type="ECO:0000313" key="7">
    <source>
        <dbReference type="EMBL" id="KRM93768.1"/>
    </source>
</evidence>
<evidence type="ECO:0000256" key="4">
    <source>
        <dbReference type="ARBA" id="ARBA00022679"/>
    </source>
</evidence>
<dbReference type="PANTHER" id="PTHR43648">
    <property type="entry name" value="ELECTRON TRANSFER FLAVOPROTEIN BETA SUBUNIT LYSINE METHYLTRANSFERASE"/>
    <property type="match status" value="1"/>
</dbReference>
<organism evidence="7 8">
    <name type="scientific">Lentilactobacillus senioris DSM 24302 = JCM 17472</name>
    <dbReference type="NCBI Taxonomy" id="1423802"/>
    <lineage>
        <taxon>Bacteria</taxon>
        <taxon>Bacillati</taxon>
        <taxon>Bacillota</taxon>
        <taxon>Bacilli</taxon>
        <taxon>Lactobacillales</taxon>
        <taxon>Lactobacillaceae</taxon>
        <taxon>Lentilactobacillus</taxon>
    </lineage>
</organism>
<comment type="catalytic activity">
    <reaction evidence="6">
        <text>L-lysyl-[protein] + 3 S-adenosyl-L-methionine = N(6),N(6),N(6)-trimethyl-L-lysyl-[protein] + 3 S-adenosyl-L-homocysteine + 3 H(+)</text>
        <dbReference type="Rhea" id="RHEA:54192"/>
        <dbReference type="Rhea" id="RHEA-COMP:9752"/>
        <dbReference type="Rhea" id="RHEA-COMP:13826"/>
        <dbReference type="ChEBI" id="CHEBI:15378"/>
        <dbReference type="ChEBI" id="CHEBI:29969"/>
        <dbReference type="ChEBI" id="CHEBI:57856"/>
        <dbReference type="ChEBI" id="CHEBI:59789"/>
        <dbReference type="ChEBI" id="CHEBI:61961"/>
    </reaction>
</comment>
<dbReference type="EC" id="2.1.1.-" evidence="6"/>
<evidence type="ECO:0000313" key="8">
    <source>
        <dbReference type="Proteomes" id="UP000051256"/>
    </source>
</evidence>
<dbReference type="GO" id="GO:0005737">
    <property type="term" value="C:cytoplasm"/>
    <property type="evidence" value="ECO:0007669"/>
    <property type="project" value="UniProtKB-SubCell"/>
</dbReference>
<accession>A0A0R2CQ46</accession>
<dbReference type="CDD" id="cd02440">
    <property type="entry name" value="AdoMet_MTases"/>
    <property type="match status" value="1"/>
</dbReference>
<dbReference type="InterPro" id="IPR004498">
    <property type="entry name" value="Ribosomal_PrmA_MeTrfase"/>
</dbReference>
<name>A0A0R2CQ46_9LACO</name>
<sequence>MEWMQVAVRTSSEAVEAVANILMETGASGVAIEDAADFANIKAGKYGDHGEIVDPDSLKHIETGALVTAYFPESEQVEKQVPQITTRVLNLNQAGLNPGAAEVIAKPVNDTDWATAWEKYYYPVPVTRFLTVVPDWEKYTPKNNDERVIRLDPGRAFGTGTHPTTKLSLQGLESVIRGGETVIDVGTGSGVLTIGAELLGANVILATDLDDVAVDSAQKNLALNPEIGPVNVIANDLLNGINQTADIIVANILAEIIVPLVPQAWNNLPVNGYFVTSGIIDDKLDLVTNAMKQQGFAIRETLKMGEWYGVIAQRPDPTKE</sequence>
<dbReference type="InterPro" id="IPR029063">
    <property type="entry name" value="SAM-dependent_MTases_sf"/>
</dbReference>
<dbReference type="EMBL" id="AYZR01000008">
    <property type="protein sequence ID" value="KRM93768.1"/>
    <property type="molecule type" value="Genomic_DNA"/>
</dbReference>
<dbReference type="GO" id="GO:0032259">
    <property type="term" value="P:methylation"/>
    <property type="evidence" value="ECO:0007669"/>
    <property type="project" value="UniProtKB-KW"/>
</dbReference>
<comment type="similarity">
    <text evidence="1 6">Belongs to the methyltransferase superfamily. PrmA family.</text>
</comment>
<feature type="binding site" evidence="6">
    <location>
        <position position="251"/>
    </location>
    <ligand>
        <name>S-adenosyl-L-methionine</name>
        <dbReference type="ChEBI" id="CHEBI:59789"/>
    </ligand>
</feature>
<comment type="subcellular location">
    <subcellularLocation>
        <location evidence="6">Cytoplasm</location>
    </subcellularLocation>
</comment>
<dbReference type="Gene3D" id="3.40.50.150">
    <property type="entry name" value="Vaccinia Virus protein VP39"/>
    <property type="match status" value="1"/>
</dbReference>
<dbReference type="GO" id="GO:0005840">
    <property type="term" value="C:ribosome"/>
    <property type="evidence" value="ECO:0007669"/>
    <property type="project" value="UniProtKB-KW"/>
</dbReference>
<keyword evidence="7" id="KW-0689">Ribosomal protein</keyword>
<dbReference type="PANTHER" id="PTHR43648:SF1">
    <property type="entry name" value="ELECTRON TRANSFER FLAVOPROTEIN BETA SUBUNIT LYSINE METHYLTRANSFERASE"/>
    <property type="match status" value="1"/>
</dbReference>
<dbReference type="PIRSF" id="PIRSF000401">
    <property type="entry name" value="RPL11_MTase"/>
    <property type="match status" value="1"/>
</dbReference>
<dbReference type="PATRIC" id="fig|1423802.4.peg.496"/>
<keyword evidence="4 6" id="KW-0808">Transferase</keyword>